<proteinExistence type="predicted"/>
<dbReference type="AlphaFoldDB" id="A0A7K4MRY7"/>
<dbReference type="NCBIfam" id="TIGR04183">
    <property type="entry name" value="Por_Secre_tail"/>
    <property type="match status" value="1"/>
</dbReference>
<feature type="domain" description="FlgD/Vpr Ig-like" evidence="1">
    <location>
        <begin position="839"/>
        <end position="890"/>
    </location>
</feature>
<accession>A0A7K4MRY7</accession>
<dbReference type="Proteomes" id="UP000523105">
    <property type="component" value="Unassembled WGS sequence"/>
</dbReference>
<evidence type="ECO:0000313" key="3">
    <source>
        <dbReference type="Proteomes" id="UP000523105"/>
    </source>
</evidence>
<name>A0A7K4MRY7_9ARCH</name>
<gene>
    <name evidence="2" type="ORF">HX837_05725</name>
</gene>
<evidence type="ECO:0000313" key="2">
    <source>
        <dbReference type="EMBL" id="NWJ43684.1"/>
    </source>
</evidence>
<organism evidence="2 3">
    <name type="scientific">Marine Group I thaumarchaeote</name>
    <dbReference type="NCBI Taxonomy" id="2511932"/>
    <lineage>
        <taxon>Archaea</taxon>
        <taxon>Nitrososphaerota</taxon>
        <taxon>Marine Group I</taxon>
    </lineage>
</organism>
<dbReference type="InterPro" id="IPR026444">
    <property type="entry name" value="Secre_tail"/>
</dbReference>
<dbReference type="Pfam" id="PF13860">
    <property type="entry name" value="FlgD_ig"/>
    <property type="match status" value="1"/>
</dbReference>
<sequence length="903" mass="98087">MKLLHQLIKFFWLLIIISFGLGGNLKLENNNDGTWNVIYDSSPEEFIAGFHFDVDGDGVTIDSAYGGEVEAAGFIIDNSSTSVIGAVGLSGALIPSPMIGGTLIVLDLTGEPTGLSNMVFSDLAGNAMDFTFIWEGCIDELACNYNEFANTNDGTCMYPCSNTDGCDAEDSEYETDFDLFNCSGNCIVGLDCAGECGGPITDGESCTGCRDNGYQQLSPNPGSPACNYAQFAISEGECLYNDCLGDCQEILDNDGNWILNSYFTDTQFDGCGECDGDGSTCSDCNGVPNGTAYINPLCIGIDNNGDGCVGGDTGTSDCLNIDFSFGGYMESNSTDTIKVFVTNLDTLKSLDIEFQYDSSILNITEFSLYGTALAAIGSDNYDYEIAYDTFVESGIFIKVKFTMYFEPHNNLELFSPDGKENIFNIILEAMEVDGDITTQITIKELSVNEILMDDSNWVGGQIMVVVPTGCTDELACNYDPNAQDDDGSCSYEIDCFGVCGGDAVYDVCWVCGGDETDDNNCTCTEENIIVDCNGDCPPIEDCPPEEFSFIGGCSQIDECNVCVGGATERYPCEQDCTGEWGGIAYEDNCIQCIADINDIDCFNSSFSIFNSNGIEEDDFIIKELDTIYVALYMQNLPDSLEGIIIDLNFDQNNLSLINSKLKPSEFDTGLTIPDLLDSSYVLYETSNNGTFLAAIVLETTNLTYQGNNGNILFLQFSNLGINGDSTVISYNKVQVNEHVMKEHNYTSQVIYFGDCYGVFNGETPLDECGVCGGSGITEGVCDCEGNTPADLYGGEGYNCEGELSINEILIPKSFELSQNYPNPFNPITYIQYSVPHFDFITIDIINISGQIIKTVVQSSHQPGNYEITWEGTNQNGISVPSGIYFYKLDADDFISVKKLVLLK</sequence>
<reference evidence="2 3" key="1">
    <citation type="journal article" date="2019" name="Environ. Microbiol.">
        <title>Genomics insights into ecotype formation of ammonia-oxidizing archaea in the deep ocean.</title>
        <authorList>
            <person name="Wang Y."/>
            <person name="Huang J.M."/>
            <person name="Cui G.J."/>
            <person name="Nunoura T."/>
            <person name="Takaki Y."/>
            <person name="Li W.L."/>
            <person name="Li J."/>
            <person name="Gao Z.M."/>
            <person name="Takai K."/>
            <person name="Zhang A.Q."/>
            <person name="Stepanauskas R."/>
        </authorList>
    </citation>
    <scope>NUCLEOTIDE SEQUENCE [LARGE SCALE GENOMIC DNA]</scope>
    <source>
        <strain evidence="2 3">L15b</strain>
    </source>
</reference>
<dbReference type="Gene3D" id="2.60.40.4070">
    <property type="match status" value="1"/>
</dbReference>
<comment type="caution">
    <text evidence="2">The sequence shown here is derived from an EMBL/GenBank/DDBJ whole genome shotgun (WGS) entry which is preliminary data.</text>
</comment>
<protein>
    <submittedName>
        <fullName evidence="2">T9SS type A sorting domain-containing protein</fullName>
    </submittedName>
</protein>
<dbReference type="InterPro" id="IPR025965">
    <property type="entry name" value="FlgD/Vpr_Ig-like"/>
</dbReference>
<dbReference type="EMBL" id="JACASV010000043">
    <property type="protein sequence ID" value="NWJ43684.1"/>
    <property type="molecule type" value="Genomic_DNA"/>
</dbReference>
<evidence type="ECO:0000259" key="1">
    <source>
        <dbReference type="Pfam" id="PF13860"/>
    </source>
</evidence>